<dbReference type="Pfam" id="PF10350">
    <property type="entry name" value="DUF2428"/>
    <property type="match status" value="1"/>
</dbReference>
<organism evidence="4 5">
    <name type="scientific">Heligmosomoides polygyrus</name>
    <name type="common">Parasitic roundworm</name>
    <dbReference type="NCBI Taxonomy" id="6339"/>
    <lineage>
        <taxon>Eukaryota</taxon>
        <taxon>Metazoa</taxon>
        <taxon>Ecdysozoa</taxon>
        <taxon>Nematoda</taxon>
        <taxon>Chromadorea</taxon>
        <taxon>Rhabditida</taxon>
        <taxon>Rhabditina</taxon>
        <taxon>Rhabditomorpha</taxon>
        <taxon>Strongyloidea</taxon>
        <taxon>Heligmosomidae</taxon>
        <taxon>Heligmosomoides</taxon>
    </lineage>
</organism>
<evidence type="ECO:0000256" key="1">
    <source>
        <dbReference type="ARBA" id="ARBA00022694"/>
    </source>
</evidence>
<dbReference type="GO" id="GO:0005829">
    <property type="term" value="C:cytosol"/>
    <property type="evidence" value="ECO:0007669"/>
    <property type="project" value="TreeGrafter"/>
</dbReference>
<feature type="domain" description="tRNA (32-2'-O)-methyltransferase regulator THADA-like C-terminal TPR repeats region" evidence="3">
    <location>
        <begin position="174"/>
        <end position="319"/>
    </location>
</feature>
<dbReference type="PANTHER" id="PTHR14387">
    <property type="entry name" value="THADA/DEATH RECEPTOR INTERACTING PROTEIN"/>
    <property type="match status" value="1"/>
</dbReference>
<dbReference type="GO" id="GO:0030488">
    <property type="term" value="P:tRNA methylation"/>
    <property type="evidence" value="ECO:0007669"/>
    <property type="project" value="TreeGrafter"/>
</dbReference>
<dbReference type="InterPro" id="IPR019442">
    <property type="entry name" value="THADA/TRM732_DUF2428"/>
</dbReference>
<keyword evidence="4" id="KW-1185">Reference proteome</keyword>
<sequence length="335" mass="37430">LLLACCWRAHKHVSAILAWAVVKVGVSAFSSLSIVSGNSTGFLSLNGAAFRFSSLCAYLWRSDDSSLPKPGDWLREILDALEGKKDLQNLCSTRRSAGVPHLVTTILATEPPTTFSESLKGAMDSLLDMSSKSVIYRIHSLNVLKAVRSSERYLFKWACRVAINGCSASTWPERNAAAQLAASLRARIFGVSHKTQRDLHVDSKNRQSAYEFFSRFPSLYGYLYEQLNASKDEFSVYPTLIFLTHLFPSTTRNFPLAPFILALLRVLLWCRAEKLRRLTVAALVAIATPKDVLFVLEWIVNADLSNVRQNHVHAVLLLVCSFKLHFFVNNKDCCA</sequence>
<evidence type="ECO:0000259" key="3">
    <source>
        <dbReference type="Pfam" id="PF25151"/>
    </source>
</evidence>
<feature type="domain" description="DUF2428" evidence="2">
    <location>
        <begin position="51"/>
        <end position="150"/>
    </location>
</feature>
<proteinExistence type="predicted"/>
<evidence type="ECO:0000259" key="2">
    <source>
        <dbReference type="Pfam" id="PF10350"/>
    </source>
</evidence>
<dbReference type="InterPro" id="IPR056842">
    <property type="entry name" value="THADA-like_TPR_C"/>
</dbReference>
<keyword evidence="1" id="KW-0819">tRNA processing</keyword>
<reference evidence="5" key="1">
    <citation type="submission" date="2019-09" db="UniProtKB">
        <authorList>
            <consortium name="WormBaseParasite"/>
        </authorList>
    </citation>
    <scope>IDENTIFICATION</scope>
</reference>
<name>A0A8L8JX32_HELPZ</name>
<dbReference type="AlphaFoldDB" id="A0A8L8JX32"/>
<dbReference type="WBParaSite" id="HPBE_0000604801-mRNA-1">
    <property type="protein sequence ID" value="HPBE_0000604801-mRNA-1"/>
    <property type="gene ID" value="HPBE_0000604801"/>
</dbReference>
<dbReference type="Pfam" id="PF25151">
    <property type="entry name" value="TPR_Trm732_C"/>
    <property type="match status" value="1"/>
</dbReference>
<evidence type="ECO:0000313" key="4">
    <source>
        <dbReference type="Proteomes" id="UP000050761"/>
    </source>
</evidence>
<accession>A0A8L8JX32</accession>
<dbReference type="Proteomes" id="UP000050761">
    <property type="component" value="Unassembled WGS sequence"/>
</dbReference>
<dbReference type="PANTHER" id="PTHR14387:SF7">
    <property type="entry name" value="THYROID ADENOMA-ASSOCIATED PROTEIN"/>
    <property type="match status" value="1"/>
</dbReference>
<evidence type="ECO:0000313" key="5">
    <source>
        <dbReference type="WBParaSite" id="HPBE_0000604801-mRNA-1"/>
    </source>
</evidence>
<protein>
    <submittedName>
        <fullName evidence="5">DUF2428 domain-containing protein</fullName>
    </submittedName>
</protein>
<dbReference type="InterPro" id="IPR051954">
    <property type="entry name" value="tRNA_methyltransferase_THADA"/>
</dbReference>